<feature type="transmembrane region" description="Helical" evidence="7">
    <location>
        <begin position="223"/>
        <end position="242"/>
    </location>
</feature>
<evidence type="ECO:0000256" key="7">
    <source>
        <dbReference type="SAM" id="Phobius"/>
    </source>
</evidence>
<comment type="similarity">
    <text evidence="2">Belongs to the UbiA prenyltransferase family.</text>
</comment>
<dbReference type="InterPro" id="IPR000537">
    <property type="entry name" value="UbiA_prenyltransferase"/>
</dbReference>
<reference evidence="9" key="1">
    <citation type="journal article" date="2014" name="Nat. Genet.">
        <title>A reference genome for common bean and genome-wide analysis of dual domestications.</title>
        <authorList>
            <person name="Schmutz J."/>
            <person name="McClean P.E."/>
            <person name="Mamidi S."/>
            <person name="Wu G.A."/>
            <person name="Cannon S.B."/>
            <person name="Grimwood J."/>
            <person name="Jenkins J."/>
            <person name="Shu S."/>
            <person name="Song Q."/>
            <person name="Chavarro C."/>
            <person name="Torres-Torres M."/>
            <person name="Geffroy V."/>
            <person name="Moghaddam S.M."/>
            <person name="Gao D."/>
            <person name="Abernathy B."/>
            <person name="Barry K."/>
            <person name="Blair M."/>
            <person name="Brick M.A."/>
            <person name="Chovatia M."/>
            <person name="Gepts P."/>
            <person name="Goodstein D.M."/>
            <person name="Gonzales M."/>
            <person name="Hellsten U."/>
            <person name="Hyten D.L."/>
            <person name="Jia G."/>
            <person name="Kelly J.D."/>
            <person name="Kudrna D."/>
            <person name="Lee R."/>
            <person name="Richard M.M."/>
            <person name="Miklas P.N."/>
            <person name="Osorno J.M."/>
            <person name="Rodrigues J."/>
            <person name="Thareau V."/>
            <person name="Urrea C.A."/>
            <person name="Wang M."/>
            <person name="Yu Y."/>
            <person name="Zhang M."/>
            <person name="Wing R.A."/>
            <person name="Cregan P.B."/>
            <person name="Rokhsar D.S."/>
            <person name="Jackson S.A."/>
        </authorList>
    </citation>
    <scope>NUCLEOTIDE SEQUENCE [LARGE SCALE GENOMIC DNA]</scope>
    <source>
        <strain evidence="9">cv. G19833</strain>
    </source>
</reference>
<dbReference type="GO" id="GO:0016765">
    <property type="term" value="F:transferase activity, transferring alkyl or aryl (other than methyl) groups"/>
    <property type="evidence" value="ECO:0007669"/>
    <property type="project" value="InterPro"/>
</dbReference>
<dbReference type="InterPro" id="IPR044878">
    <property type="entry name" value="UbiA_sf"/>
</dbReference>
<dbReference type="GO" id="GO:0031969">
    <property type="term" value="C:chloroplast membrane"/>
    <property type="evidence" value="ECO:0007669"/>
    <property type="project" value="UniProtKB-SubCell"/>
</dbReference>
<evidence type="ECO:0000256" key="5">
    <source>
        <dbReference type="ARBA" id="ARBA00022989"/>
    </source>
</evidence>
<keyword evidence="4 7" id="KW-0812">Transmembrane</keyword>
<evidence type="ECO:0000256" key="3">
    <source>
        <dbReference type="ARBA" id="ARBA00022679"/>
    </source>
</evidence>
<evidence type="ECO:0000256" key="6">
    <source>
        <dbReference type="ARBA" id="ARBA00023136"/>
    </source>
</evidence>
<dbReference type="PANTHER" id="PTHR43009">
    <property type="entry name" value="HOMOGENTISATE SOLANESYLTRANSFERASE, CHLOROPLASTIC"/>
    <property type="match status" value="1"/>
</dbReference>
<dbReference type="eggNOG" id="ENOG502R0I3">
    <property type="taxonomic scope" value="Eukaryota"/>
</dbReference>
<dbReference type="Gramene" id="ESW17299">
    <property type="protein sequence ID" value="ESW17299"/>
    <property type="gene ID" value="PHAVU_007G227900g"/>
</dbReference>
<dbReference type="STRING" id="3885.V7BHC3"/>
<dbReference type="OMA" id="GRTYEEN"/>
<dbReference type="Gene3D" id="1.20.120.1780">
    <property type="entry name" value="UbiA prenyltransferase"/>
    <property type="match status" value="1"/>
</dbReference>
<dbReference type="PANTHER" id="PTHR43009:SF6">
    <property type="entry name" value="HOMOGENTISATE PHYTYLTRANSFERASE 1, CHLOROPLASTIC"/>
    <property type="match status" value="1"/>
</dbReference>
<keyword evidence="6 7" id="KW-0472">Membrane</keyword>
<dbReference type="EMBL" id="CM002294">
    <property type="protein sequence ID" value="ESW17299.1"/>
    <property type="molecule type" value="Genomic_DNA"/>
</dbReference>
<keyword evidence="9" id="KW-1185">Reference proteome</keyword>
<dbReference type="SMR" id="V7BHC3"/>
<feature type="transmembrane region" description="Helical" evidence="7">
    <location>
        <begin position="249"/>
        <end position="269"/>
    </location>
</feature>
<evidence type="ECO:0000256" key="4">
    <source>
        <dbReference type="ARBA" id="ARBA00022692"/>
    </source>
</evidence>
<name>V7BHC3_PHAVU</name>
<evidence type="ECO:0000256" key="1">
    <source>
        <dbReference type="ARBA" id="ARBA00004508"/>
    </source>
</evidence>
<dbReference type="Gene3D" id="1.10.357.140">
    <property type="entry name" value="UbiA prenyltransferase"/>
    <property type="match status" value="1"/>
</dbReference>
<keyword evidence="5 7" id="KW-1133">Transmembrane helix</keyword>
<dbReference type="OrthoDB" id="434972at2759"/>
<dbReference type="AlphaFoldDB" id="V7BHC3"/>
<dbReference type="Proteomes" id="UP000000226">
    <property type="component" value="Chromosome 7"/>
</dbReference>
<sequence>MDRAHAISSPNVSSLISGANLCSRKLSSNSIYYASSRGSKASQNKIKAQIQYNPLRFQQSPFNHHFKSIEGGRTYEENNTKYIVKAVTVPSSESESQPSISKNTVDSVKNFLTVLYQFIYPYATYGRLSAAISGSLIAVQNLSDISPLFLVGLFQALFSHLFMDLYVNGVNQVFDFEIDKINKPYLPLASGKLSFRNCAFIVASSAILGFGVTLMIGSPALTLNLLSTFILWTGYSANVPFLRWKRYPVLAALFMFLSWTFIFPLSYFLHMQTFVFKRPVVFPRSLIVSMVFNAFYSIGLALAKDIPDIEGDKQHGIDSFSIRLGQKKVFWISFFLYEMAFGVAFLAGATSSSPLWIKIVTSLGSFVLASILWYQTKYVDVTDPASTRSSYKFNWKLMVVSFFLLPLIR</sequence>
<accession>V7BHC3</accession>
<feature type="transmembrane region" description="Helical" evidence="7">
    <location>
        <begin position="198"/>
        <end position="217"/>
    </location>
</feature>
<feature type="transmembrane region" description="Helical" evidence="7">
    <location>
        <begin position="281"/>
        <end position="303"/>
    </location>
</feature>
<evidence type="ECO:0000256" key="2">
    <source>
        <dbReference type="ARBA" id="ARBA00005985"/>
    </source>
</evidence>
<protein>
    <submittedName>
        <fullName evidence="8">Uncharacterized protein</fullName>
    </submittedName>
</protein>
<gene>
    <name evidence="8" type="ORF">PHAVU_007G227900g</name>
</gene>
<feature type="transmembrane region" description="Helical" evidence="7">
    <location>
        <begin position="355"/>
        <end position="373"/>
    </location>
</feature>
<evidence type="ECO:0000313" key="9">
    <source>
        <dbReference type="Proteomes" id="UP000000226"/>
    </source>
</evidence>
<evidence type="ECO:0000313" key="8">
    <source>
        <dbReference type="EMBL" id="ESW17299.1"/>
    </source>
</evidence>
<proteinExistence type="inferred from homology"/>
<organism evidence="8 9">
    <name type="scientific">Phaseolus vulgaris</name>
    <name type="common">Kidney bean</name>
    <name type="synonym">French bean</name>
    <dbReference type="NCBI Taxonomy" id="3885"/>
    <lineage>
        <taxon>Eukaryota</taxon>
        <taxon>Viridiplantae</taxon>
        <taxon>Streptophyta</taxon>
        <taxon>Embryophyta</taxon>
        <taxon>Tracheophyta</taxon>
        <taxon>Spermatophyta</taxon>
        <taxon>Magnoliopsida</taxon>
        <taxon>eudicotyledons</taxon>
        <taxon>Gunneridae</taxon>
        <taxon>Pentapetalae</taxon>
        <taxon>rosids</taxon>
        <taxon>fabids</taxon>
        <taxon>Fabales</taxon>
        <taxon>Fabaceae</taxon>
        <taxon>Papilionoideae</taxon>
        <taxon>50 kb inversion clade</taxon>
        <taxon>NPAAA clade</taxon>
        <taxon>indigoferoid/millettioid clade</taxon>
        <taxon>Phaseoleae</taxon>
        <taxon>Phaseolus</taxon>
    </lineage>
</organism>
<keyword evidence="3" id="KW-0808">Transferase</keyword>
<feature type="transmembrane region" description="Helical" evidence="7">
    <location>
        <begin position="329"/>
        <end position="349"/>
    </location>
</feature>
<dbReference type="Pfam" id="PF01040">
    <property type="entry name" value="UbiA"/>
    <property type="match status" value="1"/>
</dbReference>
<comment type="subcellular location">
    <subcellularLocation>
        <location evidence="1">Plastid</location>
        <location evidence="1">Chloroplast membrane</location>
        <topology evidence="1">Multi-pass membrane protein</topology>
    </subcellularLocation>
</comment>